<dbReference type="EMBL" id="JACIDY010000001">
    <property type="protein sequence ID" value="MBB3938916.1"/>
    <property type="molecule type" value="Genomic_DNA"/>
</dbReference>
<name>A0A7W6BVU8_9SPHN</name>
<organism evidence="3 4">
    <name type="scientific">Novosphingobium fluoreni</name>
    <dbReference type="NCBI Taxonomy" id="1391222"/>
    <lineage>
        <taxon>Bacteria</taxon>
        <taxon>Pseudomonadati</taxon>
        <taxon>Pseudomonadota</taxon>
        <taxon>Alphaproteobacteria</taxon>
        <taxon>Sphingomonadales</taxon>
        <taxon>Sphingomonadaceae</taxon>
        <taxon>Novosphingobium</taxon>
    </lineage>
</organism>
<dbReference type="PANTHER" id="PTHR23028:SF134">
    <property type="entry name" value="PUTATIVE (AFU_ORTHOLOGUE AFUA_4G08520)-RELATED"/>
    <property type="match status" value="1"/>
</dbReference>
<feature type="transmembrane region" description="Helical" evidence="1">
    <location>
        <begin position="317"/>
        <end position="335"/>
    </location>
</feature>
<dbReference type="Proteomes" id="UP000561459">
    <property type="component" value="Unassembled WGS sequence"/>
</dbReference>
<feature type="transmembrane region" description="Helical" evidence="1">
    <location>
        <begin position="145"/>
        <end position="165"/>
    </location>
</feature>
<feature type="transmembrane region" description="Helical" evidence="1">
    <location>
        <begin position="251"/>
        <end position="272"/>
    </location>
</feature>
<gene>
    <name evidence="3" type="ORF">GGR39_000545</name>
</gene>
<feature type="transmembrane region" description="Helical" evidence="1">
    <location>
        <begin position="46"/>
        <end position="66"/>
    </location>
</feature>
<evidence type="ECO:0000313" key="3">
    <source>
        <dbReference type="EMBL" id="MBB3938916.1"/>
    </source>
</evidence>
<feature type="domain" description="Acyltransferase 3" evidence="2">
    <location>
        <begin position="18"/>
        <end position="336"/>
    </location>
</feature>
<dbReference type="InterPro" id="IPR050879">
    <property type="entry name" value="Acyltransferase_3"/>
</dbReference>
<dbReference type="GO" id="GO:0016747">
    <property type="term" value="F:acyltransferase activity, transferring groups other than amino-acyl groups"/>
    <property type="evidence" value="ECO:0007669"/>
    <property type="project" value="InterPro"/>
</dbReference>
<feature type="transmembrane region" description="Helical" evidence="1">
    <location>
        <begin position="115"/>
        <end position="133"/>
    </location>
</feature>
<keyword evidence="1" id="KW-1133">Transmembrane helix</keyword>
<evidence type="ECO:0000256" key="1">
    <source>
        <dbReference type="SAM" id="Phobius"/>
    </source>
</evidence>
<proteinExistence type="predicted"/>
<dbReference type="PANTHER" id="PTHR23028">
    <property type="entry name" value="ACETYLTRANSFERASE"/>
    <property type="match status" value="1"/>
</dbReference>
<feature type="transmembrane region" description="Helical" evidence="1">
    <location>
        <begin position="172"/>
        <end position="193"/>
    </location>
</feature>
<dbReference type="InterPro" id="IPR002656">
    <property type="entry name" value="Acyl_transf_3_dom"/>
</dbReference>
<feature type="transmembrane region" description="Helical" evidence="1">
    <location>
        <begin position="15"/>
        <end position="34"/>
    </location>
</feature>
<keyword evidence="1" id="KW-0472">Membrane</keyword>
<evidence type="ECO:0000259" key="2">
    <source>
        <dbReference type="Pfam" id="PF01757"/>
    </source>
</evidence>
<reference evidence="3 4" key="1">
    <citation type="submission" date="2020-08" db="EMBL/GenBank/DDBJ databases">
        <title>Genomic Encyclopedia of Type Strains, Phase IV (KMG-IV): sequencing the most valuable type-strain genomes for metagenomic binning, comparative biology and taxonomic classification.</title>
        <authorList>
            <person name="Goeker M."/>
        </authorList>
    </citation>
    <scope>NUCLEOTIDE SEQUENCE [LARGE SCALE GENOMIC DNA]</scope>
    <source>
        <strain evidence="3 4">DSM 27568</strain>
    </source>
</reference>
<accession>A0A7W6BVU8</accession>
<feature type="transmembrane region" description="Helical" evidence="1">
    <location>
        <begin position="205"/>
        <end position="222"/>
    </location>
</feature>
<protein>
    <submittedName>
        <fullName evidence="3">Peptidoglycan/LPS O-acetylase OafA/YrhL</fullName>
    </submittedName>
</protein>
<feature type="transmembrane region" description="Helical" evidence="1">
    <location>
        <begin position="229"/>
        <end position="245"/>
    </location>
</feature>
<dbReference type="Pfam" id="PF01757">
    <property type="entry name" value="Acyl_transf_3"/>
    <property type="match status" value="1"/>
</dbReference>
<feature type="transmembrane region" description="Helical" evidence="1">
    <location>
        <begin position="86"/>
        <end position="108"/>
    </location>
</feature>
<dbReference type="AlphaFoldDB" id="A0A7W6BVU8"/>
<feature type="transmembrane region" description="Helical" evidence="1">
    <location>
        <begin position="284"/>
        <end position="305"/>
    </location>
</feature>
<comment type="caution">
    <text evidence="3">The sequence shown here is derived from an EMBL/GenBank/DDBJ whole genome shotgun (WGS) entry which is preliminary data.</text>
</comment>
<keyword evidence="4" id="KW-1185">Reference proteome</keyword>
<keyword evidence="1" id="KW-0812">Transmembrane</keyword>
<sequence length="367" mass="40191">MINTRSSSPPASERFIVLDGMRGVAALAVVFLHIYRIAGEEWKPGLGYLAVDLFFLLSGFVLAHAYDDRLSCGLSASEFIRQRLVRMYPLYAVGLIFGLLAIAGAATIGKPYVPFFRLLVSLLFNIFFLPIPSRGMDGHAFIINFPSWSLFFEIIANALFGLFWIRLSGVVLILITALSFFTLTLVVICFGTMDLGAMGNDLAGGLPRVGFGFFGGVMLYRLRALWRWRVSWVWPVALLAAILISRPSEPLLPFVQLGVVGLLFPMLILAGARARIGGHFAAAAEWLGAISFPIYVIHAPMRIIATALLDRLDVPPGTYPTVIFLATALLLSALLHRFIDPMLRQALQGPSKALLAAMSAKFKGCLK</sequence>
<evidence type="ECO:0000313" key="4">
    <source>
        <dbReference type="Proteomes" id="UP000561459"/>
    </source>
</evidence>